<evidence type="ECO:0000256" key="10">
    <source>
        <dbReference type="PROSITE-ProRule" id="PRU00047"/>
    </source>
</evidence>
<dbReference type="PANTHER" id="PTHR37984:SF5">
    <property type="entry name" value="PROTEIN NYNRIN-LIKE"/>
    <property type="match status" value="1"/>
</dbReference>
<keyword evidence="6" id="KW-0064">Aspartyl protease</keyword>
<dbReference type="SMART" id="SM00343">
    <property type="entry name" value="ZnF_C2HC"/>
    <property type="match status" value="2"/>
</dbReference>
<keyword evidence="10" id="KW-0479">Metal-binding</keyword>
<dbReference type="GO" id="GO:0006508">
    <property type="term" value="P:proteolysis"/>
    <property type="evidence" value="ECO:0007669"/>
    <property type="project" value="UniProtKB-KW"/>
</dbReference>
<evidence type="ECO:0000256" key="5">
    <source>
        <dbReference type="ARBA" id="ARBA00022722"/>
    </source>
</evidence>
<keyword evidence="16" id="KW-1185">Reference proteome</keyword>
<evidence type="ECO:0000259" key="12">
    <source>
        <dbReference type="PROSITE" id="PS50158"/>
    </source>
</evidence>
<evidence type="ECO:0000256" key="3">
    <source>
        <dbReference type="ARBA" id="ARBA00022679"/>
    </source>
</evidence>
<keyword evidence="5" id="KW-0540">Nuclease</keyword>
<dbReference type="PROSITE" id="PS50878">
    <property type="entry name" value="RT_POL"/>
    <property type="match status" value="1"/>
</dbReference>
<dbReference type="Pfam" id="PF17919">
    <property type="entry name" value="RT_RNaseH_2"/>
    <property type="match status" value="1"/>
</dbReference>
<evidence type="ECO:0000256" key="7">
    <source>
        <dbReference type="ARBA" id="ARBA00022759"/>
    </source>
</evidence>
<dbReference type="GO" id="GO:0003964">
    <property type="term" value="F:RNA-directed DNA polymerase activity"/>
    <property type="evidence" value="ECO:0007669"/>
    <property type="project" value="UniProtKB-EC"/>
</dbReference>
<feature type="domain" description="CCHC-type" evidence="12">
    <location>
        <begin position="307"/>
        <end position="322"/>
    </location>
</feature>
<dbReference type="Gene3D" id="3.30.420.10">
    <property type="entry name" value="Ribonuclease H-like superfamily/Ribonuclease H"/>
    <property type="match status" value="1"/>
</dbReference>
<feature type="domain" description="CCHC-type" evidence="12">
    <location>
        <begin position="326"/>
        <end position="341"/>
    </location>
</feature>
<evidence type="ECO:0000256" key="1">
    <source>
        <dbReference type="ARBA" id="ARBA00012493"/>
    </source>
</evidence>
<dbReference type="GO" id="GO:0004190">
    <property type="term" value="F:aspartic-type endopeptidase activity"/>
    <property type="evidence" value="ECO:0007669"/>
    <property type="project" value="UniProtKB-KW"/>
</dbReference>
<dbReference type="InterPro" id="IPR001584">
    <property type="entry name" value="Integrase_cat-core"/>
</dbReference>
<dbReference type="InterPro" id="IPR012337">
    <property type="entry name" value="RNaseH-like_sf"/>
</dbReference>
<feature type="compositionally biased region" description="Acidic residues" evidence="11">
    <location>
        <begin position="1209"/>
        <end position="1225"/>
    </location>
</feature>
<evidence type="ECO:0000256" key="4">
    <source>
        <dbReference type="ARBA" id="ARBA00022695"/>
    </source>
</evidence>
<keyword evidence="4" id="KW-0548">Nucleotidyltransferase</keyword>
<dbReference type="Pfam" id="PF00098">
    <property type="entry name" value="zf-CCHC"/>
    <property type="match status" value="1"/>
</dbReference>
<keyword evidence="7" id="KW-0255">Endonuclease</keyword>
<keyword evidence="8" id="KW-0238">DNA-binding</keyword>
<keyword evidence="2" id="KW-0645">Protease</keyword>
<dbReference type="CDD" id="cd00303">
    <property type="entry name" value="retropepsin_like"/>
    <property type="match status" value="1"/>
</dbReference>
<dbReference type="Gene3D" id="3.30.70.270">
    <property type="match status" value="2"/>
</dbReference>
<evidence type="ECO:0000259" key="13">
    <source>
        <dbReference type="PROSITE" id="PS50878"/>
    </source>
</evidence>
<keyword evidence="10" id="KW-0863">Zinc-finger</keyword>
<dbReference type="InterPro" id="IPR000477">
    <property type="entry name" value="RT_dom"/>
</dbReference>
<dbReference type="InterPro" id="IPR036397">
    <property type="entry name" value="RNaseH_sf"/>
</dbReference>
<dbReference type="InterPro" id="IPR001878">
    <property type="entry name" value="Znf_CCHC"/>
</dbReference>
<dbReference type="GO" id="GO:0004519">
    <property type="term" value="F:endonuclease activity"/>
    <property type="evidence" value="ECO:0007669"/>
    <property type="project" value="UniProtKB-KW"/>
</dbReference>
<feature type="region of interest" description="Disordered" evidence="11">
    <location>
        <begin position="1"/>
        <end position="41"/>
    </location>
</feature>
<keyword evidence="9" id="KW-0511">Multifunctional enzyme</keyword>
<gene>
    <name evidence="15" type="ORF">TKK_018832</name>
</gene>
<evidence type="ECO:0000256" key="6">
    <source>
        <dbReference type="ARBA" id="ARBA00022750"/>
    </source>
</evidence>
<dbReference type="EMBL" id="JBJJXI010000153">
    <property type="protein sequence ID" value="KAL3385799.1"/>
    <property type="molecule type" value="Genomic_DNA"/>
</dbReference>
<evidence type="ECO:0000256" key="11">
    <source>
        <dbReference type="SAM" id="MobiDB-lite"/>
    </source>
</evidence>
<keyword evidence="7" id="KW-0378">Hydrolase</keyword>
<evidence type="ECO:0000259" key="14">
    <source>
        <dbReference type="PROSITE" id="PS50994"/>
    </source>
</evidence>
<name>A0ABD2VYI1_9HYME</name>
<dbReference type="GO" id="GO:0008270">
    <property type="term" value="F:zinc ion binding"/>
    <property type="evidence" value="ECO:0007669"/>
    <property type="project" value="UniProtKB-KW"/>
</dbReference>
<accession>A0ABD2VYI1</accession>
<dbReference type="PANTHER" id="PTHR37984">
    <property type="entry name" value="PROTEIN CBG26694"/>
    <property type="match status" value="1"/>
</dbReference>
<evidence type="ECO:0000313" key="15">
    <source>
        <dbReference type="EMBL" id="KAL3385799.1"/>
    </source>
</evidence>
<keyword evidence="10" id="KW-0862">Zinc</keyword>
<dbReference type="InterPro" id="IPR050951">
    <property type="entry name" value="Retrovirus_Pol_polyprotein"/>
</dbReference>
<dbReference type="EC" id="2.7.7.49" evidence="1"/>
<dbReference type="InterPro" id="IPR036875">
    <property type="entry name" value="Znf_CCHC_sf"/>
</dbReference>
<feature type="compositionally biased region" description="Basic and acidic residues" evidence="11">
    <location>
        <begin position="1237"/>
        <end position="1256"/>
    </location>
</feature>
<feature type="region of interest" description="Disordered" evidence="11">
    <location>
        <begin position="240"/>
        <end position="296"/>
    </location>
</feature>
<comment type="caution">
    <text evidence="15">The sequence shown here is derived from an EMBL/GenBank/DDBJ whole genome shotgun (WGS) entry which is preliminary data.</text>
</comment>
<dbReference type="SUPFAM" id="SSF53098">
    <property type="entry name" value="Ribonuclease H-like"/>
    <property type="match status" value="1"/>
</dbReference>
<dbReference type="GO" id="GO:0003677">
    <property type="term" value="F:DNA binding"/>
    <property type="evidence" value="ECO:0007669"/>
    <property type="project" value="UniProtKB-KW"/>
</dbReference>
<feature type="region of interest" description="Disordered" evidence="11">
    <location>
        <begin position="1209"/>
        <end position="1285"/>
    </location>
</feature>
<dbReference type="Pfam" id="PF00078">
    <property type="entry name" value="RVT_1"/>
    <property type="match status" value="1"/>
</dbReference>
<dbReference type="PROSITE" id="PS50158">
    <property type="entry name" value="ZF_CCHC"/>
    <property type="match status" value="2"/>
</dbReference>
<feature type="compositionally biased region" description="Low complexity" evidence="11">
    <location>
        <begin position="12"/>
        <end position="23"/>
    </location>
</feature>
<evidence type="ECO:0000256" key="2">
    <source>
        <dbReference type="ARBA" id="ARBA00022670"/>
    </source>
</evidence>
<feature type="domain" description="Integrase catalytic" evidence="14">
    <location>
        <begin position="928"/>
        <end position="1087"/>
    </location>
</feature>
<feature type="domain" description="Reverse transcriptase" evidence="13">
    <location>
        <begin position="644"/>
        <end position="823"/>
    </location>
</feature>
<feature type="compositionally biased region" description="Polar residues" evidence="11">
    <location>
        <begin position="271"/>
        <end position="282"/>
    </location>
</feature>
<dbReference type="PROSITE" id="PS50994">
    <property type="entry name" value="INTEGRASE"/>
    <property type="match status" value="1"/>
</dbReference>
<dbReference type="InterPro" id="IPR041577">
    <property type="entry name" value="RT_RNaseH_2"/>
</dbReference>
<dbReference type="SUPFAM" id="SSF56672">
    <property type="entry name" value="DNA/RNA polymerases"/>
    <property type="match status" value="1"/>
</dbReference>
<dbReference type="InterPro" id="IPR021109">
    <property type="entry name" value="Peptidase_aspartic_dom_sf"/>
</dbReference>
<evidence type="ECO:0000256" key="8">
    <source>
        <dbReference type="ARBA" id="ARBA00023125"/>
    </source>
</evidence>
<dbReference type="FunFam" id="3.30.70.270:FF:000020">
    <property type="entry name" value="Transposon Tf2-6 polyprotein-like Protein"/>
    <property type="match status" value="1"/>
</dbReference>
<dbReference type="Gene3D" id="3.10.10.10">
    <property type="entry name" value="HIV Type 1 Reverse Transcriptase, subunit A, domain 1"/>
    <property type="match status" value="1"/>
</dbReference>
<evidence type="ECO:0000313" key="16">
    <source>
        <dbReference type="Proteomes" id="UP001627154"/>
    </source>
</evidence>
<sequence>MQNALLGLGRDGQNQGENLEQQNKSTTIHPSQNDDNMDEDPANFMASLKTIIEQNAVLMQGVLQQQKQQSATVQYGVLPDLSHNIRDFDGLESSADALAWLRQLESTASLHKWTEAIAFETARSRLTGAARNWYYTNITEIVNWRTFRASFRDTFTTEKSLTDKWQEMQKRSQGQDEDVRTYYLDKLRLCKALKFSIDEIKTQIAVGLWSRNTAAAVMSQSYLDENDLLRTITEFEGLEQARKQRIDSQTSTSKTTTHDDRRKGKHGGKIQRSNSEASGYSKKSSENGAEEDHNNISKSKNVSNVECYKCHATGHIAKYCKSAVTCYNCGVTGHISKNCDKPKKMPTAETKLINTTCADASAKFLKNVKIGNVEKIHAVIDSGSSDCIIKASFVLEHGFKFIKTPNIIKGIGKPGCEVVSSGIIKEQIQVDECTEKDVIFRVAPDDILPYDVLVGQNFTELPNVVYYKIDDKLEFRTRDNHPFANYPEPVQTNRRVRPLVLESTNIPPASVNFVRVKVDEKEWNLPIQNFSEKFVSVNTNDELPSIRCNLIQGNIPELQVENEPIVESDFVVGPAVDAKQKESLLRLLNEYRVCCSRSDRELGCTNYVEMDIIETADATPVHSKPYKASAKQREQMKNIVGEWKAAGIVTETQSPYASPCLLVDKPDGSKRLVVDYRRLNKSTVRMNFPLPNIDDGLEELHGANIFAILDLAQGYLQIPLTERAKEKTAFITPDETGQFERAMFGLMNAPFYFSKLMKKVFGNFQNKLALFFFDDMLVYAKSWDELLEKLETVLQLLRDARLMLKLRKCRFGLEEVEYVGLIVGKNEIKPGERKIVAISEFPAPRNEHEVRRFIGMASYFRRFVRNFAHIAAPLSALLKKDSKFVWGEKQQSAFDEIKTILSSRPVLIPYNAKASKTELHCDASADGLGAMLFQASADDVLHPVYAISRRTTDVEPAICNLTKFCQLYAVRNVKASTTATCIEKLIERFGAPVRFITDRGTAFTSSIFENLCKKHGVKHTLNSSRHAQANGQIERLNQTILPALQANLTDAEGLHWDKNLAKLENDLNASINKSTGKTPFEMLYGYIPRFEEGLSRVLTYAAETYRLPVDVRNEAIERIEKEQVNAKARYDKARCTNVKYNVGDIVFMKQNKIATGDSTKLQSRYKGPLMITEALPADTYRVQNLNAKNDIKATTSHVSQLKLWRNHPDDDDDCNDCSDTGSEDSVESKSLNNKCSSPKEDKLNNNHIVTPEKESENSNLLFTERPKRNRRMPNKFKDYVAQNHK</sequence>
<feature type="compositionally biased region" description="Polar residues" evidence="11">
    <location>
        <begin position="24"/>
        <end position="34"/>
    </location>
</feature>
<dbReference type="InterPro" id="IPR043128">
    <property type="entry name" value="Rev_trsase/Diguanyl_cyclase"/>
</dbReference>
<keyword evidence="3" id="KW-0808">Transferase</keyword>
<dbReference type="CDD" id="cd01647">
    <property type="entry name" value="RT_LTR"/>
    <property type="match status" value="1"/>
</dbReference>
<reference evidence="15 16" key="1">
    <citation type="journal article" date="2024" name="bioRxiv">
        <title>A reference genome for Trichogramma kaykai: A tiny desert-dwelling parasitoid wasp with competing sex-ratio distorters.</title>
        <authorList>
            <person name="Culotta J."/>
            <person name="Lindsey A.R."/>
        </authorList>
    </citation>
    <scope>NUCLEOTIDE SEQUENCE [LARGE SCALE GENOMIC DNA]</scope>
    <source>
        <strain evidence="15 16">KSX58</strain>
    </source>
</reference>
<organism evidence="15 16">
    <name type="scientific">Trichogramma kaykai</name>
    <dbReference type="NCBI Taxonomy" id="54128"/>
    <lineage>
        <taxon>Eukaryota</taxon>
        <taxon>Metazoa</taxon>
        <taxon>Ecdysozoa</taxon>
        <taxon>Arthropoda</taxon>
        <taxon>Hexapoda</taxon>
        <taxon>Insecta</taxon>
        <taxon>Pterygota</taxon>
        <taxon>Neoptera</taxon>
        <taxon>Endopterygota</taxon>
        <taxon>Hymenoptera</taxon>
        <taxon>Apocrita</taxon>
        <taxon>Proctotrupomorpha</taxon>
        <taxon>Chalcidoidea</taxon>
        <taxon>Trichogrammatidae</taxon>
        <taxon>Trichogramma</taxon>
    </lineage>
</organism>
<dbReference type="InterPro" id="IPR043502">
    <property type="entry name" value="DNA/RNA_pol_sf"/>
</dbReference>
<dbReference type="Gene3D" id="2.40.70.10">
    <property type="entry name" value="Acid Proteases"/>
    <property type="match status" value="1"/>
</dbReference>
<dbReference type="Gene3D" id="4.10.60.10">
    <property type="entry name" value="Zinc finger, CCHC-type"/>
    <property type="match status" value="1"/>
</dbReference>
<protein>
    <recommendedName>
        <fullName evidence="1">RNA-directed DNA polymerase</fullName>
        <ecNumber evidence="1">2.7.7.49</ecNumber>
    </recommendedName>
</protein>
<proteinExistence type="predicted"/>
<dbReference type="GO" id="GO:0042575">
    <property type="term" value="C:DNA polymerase complex"/>
    <property type="evidence" value="ECO:0007669"/>
    <property type="project" value="UniProtKB-ARBA"/>
</dbReference>
<dbReference type="Proteomes" id="UP001627154">
    <property type="component" value="Unassembled WGS sequence"/>
</dbReference>
<evidence type="ECO:0000256" key="9">
    <source>
        <dbReference type="ARBA" id="ARBA00023268"/>
    </source>
</evidence>
<dbReference type="SUPFAM" id="SSF57756">
    <property type="entry name" value="Retrovirus zinc finger-like domains"/>
    <property type="match status" value="1"/>
</dbReference>